<feature type="transmembrane region" description="Helical" evidence="1">
    <location>
        <begin position="84"/>
        <end position="105"/>
    </location>
</feature>
<feature type="transmembrane region" description="Helical" evidence="1">
    <location>
        <begin position="179"/>
        <end position="199"/>
    </location>
</feature>
<dbReference type="Pfam" id="PF03707">
    <property type="entry name" value="MHYT"/>
    <property type="match status" value="3"/>
</dbReference>
<comment type="caution">
    <text evidence="3">The sequence shown here is derived from an EMBL/GenBank/DDBJ whole genome shotgun (WGS) entry which is preliminary data.</text>
</comment>
<name>A0A8H9MDG6_9PSEU</name>
<keyword evidence="4" id="KW-1185">Reference proteome</keyword>
<feature type="transmembrane region" description="Helical" evidence="1">
    <location>
        <begin position="150"/>
        <end position="172"/>
    </location>
</feature>
<dbReference type="InterPro" id="IPR005330">
    <property type="entry name" value="MHYT_dom"/>
</dbReference>
<reference evidence="3" key="2">
    <citation type="submission" date="2020-09" db="EMBL/GenBank/DDBJ databases">
        <authorList>
            <person name="Sun Q."/>
            <person name="Zhou Y."/>
        </authorList>
    </citation>
    <scope>NUCLEOTIDE SEQUENCE</scope>
    <source>
        <strain evidence="3">CGMCC 4.7679</strain>
    </source>
</reference>
<dbReference type="EMBL" id="BNAV01000013">
    <property type="protein sequence ID" value="GHF79223.1"/>
    <property type="molecule type" value="Genomic_DNA"/>
</dbReference>
<feature type="domain" description="MHYT" evidence="2">
    <location>
        <begin position="11"/>
        <end position="203"/>
    </location>
</feature>
<gene>
    <name evidence="3" type="ORF">GCM10017566_61740</name>
</gene>
<dbReference type="PANTHER" id="PTHR35152:SF1">
    <property type="entry name" value="DOMAIN SIGNALLING PROTEIN, PUTATIVE (AFU_ORTHOLOGUE AFUA_5G11310)-RELATED"/>
    <property type="match status" value="1"/>
</dbReference>
<reference evidence="3" key="1">
    <citation type="journal article" date="2014" name="Int. J. Syst. Evol. Microbiol.">
        <title>Complete genome sequence of Corynebacterium casei LMG S-19264T (=DSM 44701T), isolated from a smear-ripened cheese.</title>
        <authorList>
            <consortium name="US DOE Joint Genome Institute (JGI-PGF)"/>
            <person name="Walter F."/>
            <person name="Albersmeier A."/>
            <person name="Kalinowski J."/>
            <person name="Ruckert C."/>
        </authorList>
    </citation>
    <scope>NUCLEOTIDE SEQUENCE</scope>
    <source>
        <strain evidence="3">CGMCC 4.7679</strain>
    </source>
</reference>
<evidence type="ECO:0000259" key="2">
    <source>
        <dbReference type="PROSITE" id="PS50924"/>
    </source>
</evidence>
<keyword evidence="1" id="KW-1133">Transmembrane helix</keyword>
<sequence>MDMTDVQHFALGDWLLLLAYLTSVVGCTVGLSCTLQARYALSARSRLSWLALAALSIGGVGIWLMHFVAMLGFSTPGMPVRYNVFWTVLSAVLAVVSVFGGLLVFGVRTRFAWWRLIAGGVITGLAVNLMHYTGMWGLEVKGSIGYQPGLVVLSVVIAVVAATAALWFTVAVDKPLHRLAAGLVAGIAVTGMHYTGMAAMRVHLDMGAPDPAGVEVFSFLFPVFVLAAVALAVPICAVLMAPPPGSRRAPVQVPAKQPA</sequence>
<feature type="transmembrane region" description="Helical" evidence="1">
    <location>
        <begin position="112"/>
        <end position="130"/>
    </location>
</feature>
<feature type="transmembrane region" description="Helical" evidence="1">
    <location>
        <begin position="14"/>
        <end position="35"/>
    </location>
</feature>
<dbReference type="Proteomes" id="UP000658656">
    <property type="component" value="Unassembled WGS sequence"/>
</dbReference>
<accession>A0A8H9MDG6</accession>
<dbReference type="PROSITE" id="PS50924">
    <property type="entry name" value="MHYT"/>
    <property type="match status" value="1"/>
</dbReference>
<feature type="transmembrane region" description="Helical" evidence="1">
    <location>
        <begin position="219"/>
        <end position="241"/>
    </location>
</feature>
<evidence type="ECO:0000313" key="4">
    <source>
        <dbReference type="Proteomes" id="UP000658656"/>
    </source>
</evidence>
<keyword evidence="1" id="KW-0472">Membrane</keyword>
<proteinExistence type="predicted"/>
<evidence type="ECO:0000313" key="3">
    <source>
        <dbReference type="EMBL" id="GHF79223.1"/>
    </source>
</evidence>
<keyword evidence="1" id="KW-0812">Transmembrane</keyword>
<evidence type="ECO:0000256" key="1">
    <source>
        <dbReference type="PROSITE-ProRule" id="PRU00244"/>
    </source>
</evidence>
<feature type="transmembrane region" description="Helical" evidence="1">
    <location>
        <begin position="47"/>
        <end position="72"/>
    </location>
</feature>
<protein>
    <submittedName>
        <fullName evidence="3">MHYT domain-containing signal sensor</fullName>
    </submittedName>
</protein>
<dbReference type="PANTHER" id="PTHR35152">
    <property type="entry name" value="DOMAIN SIGNALLING PROTEIN, PUTATIVE (AFU_ORTHOLOGUE AFUA_5G11310)-RELATED"/>
    <property type="match status" value="1"/>
</dbReference>
<dbReference type="AlphaFoldDB" id="A0A8H9MDG6"/>
<organism evidence="3 4">
    <name type="scientific">Amycolatopsis bartoniae</name>
    <dbReference type="NCBI Taxonomy" id="941986"/>
    <lineage>
        <taxon>Bacteria</taxon>
        <taxon>Bacillati</taxon>
        <taxon>Actinomycetota</taxon>
        <taxon>Actinomycetes</taxon>
        <taxon>Pseudonocardiales</taxon>
        <taxon>Pseudonocardiaceae</taxon>
        <taxon>Amycolatopsis</taxon>
    </lineage>
</organism>
<dbReference type="GO" id="GO:0016020">
    <property type="term" value="C:membrane"/>
    <property type="evidence" value="ECO:0007669"/>
    <property type="project" value="UniProtKB-UniRule"/>
</dbReference>